<evidence type="ECO:0000256" key="1">
    <source>
        <dbReference type="SAM" id="SignalP"/>
    </source>
</evidence>
<feature type="signal peptide" evidence="1">
    <location>
        <begin position="1"/>
        <end position="27"/>
    </location>
</feature>
<gene>
    <name evidence="2" type="ORF">GCM10007876_03450</name>
</gene>
<reference evidence="2" key="1">
    <citation type="journal article" date="2014" name="Int. J. Syst. Evol. Microbiol.">
        <title>Complete genome sequence of Corynebacterium casei LMG S-19264T (=DSM 44701T), isolated from a smear-ripened cheese.</title>
        <authorList>
            <consortium name="US DOE Joint Genome Institute (JGI-PGF)"/>
            <person name="Walter F."/>
            <person name="Albersmeier A."/>
            <person name="Kalinowski J."/>
            <person name="Ruckert C."/>
        </authorList>
    </citation>
    <scope>NUCLEOTIDE SEQUENCE</scope>
    <source>
        <strain evidence="2">NBRC 110071</strain>
    </source>
</reference>
<keyword evidence="1" id="KW-0732">Signal</keyword>
<protein>
    <recommendedName>
        <fullName evidence="4">Alginate export domain-containing protein</fullName>
    </recommendedName>
</protein>
<dbReference type="RefSeq" id="WP_284378030.1">
    <property type="nucleotide sequence ID" value="NZ_BSNM01000002.1"/>
</dbReference>
<reference evidence="2" key="2">
    <citation type="submission" date="2023-01" db="EMBL/GenBank/DDBJ databases">
        <title>Draft genome sequence of Litoribrevibacter albus strain NBRC 110071.</title>
        <authorList>
            <person name="Sun Q."/>
            <person name="Mori K."/>
        </authorList>
    </citation>
    <scope>NUCLEOTIDE SEQUENCE</scope>
    <source>
        <strain evidence="2">NBRC 110071</strain>
    </source>
</reference>
<dbReference type="EMBL" id="BSNM01000002">
    <property type="protein sequence ID" value="GLQ29867.1"/>
    <property type="molecule type" value="Genomic_DNA"/>
</dbReference>
<feature type="chain" id="PRO_5041243098" description="Alginate export domain-containing protein" evidence="1">
    <location>
        <begin position="28"/>
        <end position="428"/>
    </location>
</feature>
<accession>A0AA37S7U8</accession>
<evidence type="ECO:0008006" key="4">
    <source>
        <dbReference type="Google" id="ProtNLM"/>
    </source>
</evidence>
<keyword evidence="3" id="KW-1185">Reference proteome</keyword>
<evidence type="ECO:0000313" key="3">
    <source>
        <dbReference type="Proteomes" id="UP001161389"/>
    </source>
</evidence>
<dbReference type="Proteomes" id="UP001161389">
    <property type="component" value="Unassembled WGS sequence"/>
</dbReference>
<organism evidence="2 3">
    <name type="scientific">Litoribrevibacter albus</name>
    <dbReference type="NCBI Taxonomy" id="1473156"/>
    <lineage>
        <taxon>Bacteria</taxon>
        <taxon>Pseudomonadati</taxon>
        <taxon>Pseudomonadota</taxon>
        <taxon>Gammaproteobacteria</taxon>
        <taxon>Oceanospirillales</taxon>
        <taxon>Oceanospirillaceae</taxon>
        <taxon>Litoribrevibacter</taxon>
    </lineage>
</organism>
<proteinExistence type="predicted"/>
<evidence type="ECO:0000313" key="2">
    <source>
        <dbReference type="EMBL" id="GLQ29867.1"/>
    </source>
</evidence>
<comment type="caution">
    <text evidence="2">The sequence shown here is derived from an EMBL/GenBank/DDBJ whole genome shotgun (WGS) entry which is preliminary data.</text>
</comment>
<dbReference type="AlphaFoldDB" id="A0AA37S7U8"/>
<name>A0AA37S7U8_9GAMM</name>
<sequence length="428" mass="48663">MFKHVISAVSTTALLSISSFFSSTVMGYELTHELTAQWRGFFNDGDMNQKRSDFSLEYESDFFYELESGVDSFIVVPKLRVDQQDPERNLIDLQKAYWNHLGDGWELRAGIHKVFWGVTESRHLVDVINQTDLVSAIDQEDKLGQPMINTSFEFESGILDVFMLAGFRERTFPGEDGRFRTFIPVDGDSTHYESSKEASRIDWAARWVQTIDSTDIGIYLFSGTSREPLLVFNNDLTNPELEPYYPVITQVGFDLQHVYEAWLFKLEAIHRRGFDYPSGSGIDSDGDFESLVGGFEYTQVGIFETPMDLGWIAEYLYDSRGKDDPLAVFEDDWFVGWRLAFNDINDSELLAGIIVDPSSSEKTIGLEYNQRLSDSLAIAVEGRTWFGGDKAPDTMQEALLGLQAGESQDKLASLMNDDYVELSLTYYF</sequence>